<feature type="binding site" description="in other chain" evidence="10">
    <location>
        <position position="112"/>
    </location>
    <ligand>
        <name>ATP</name>
        <dbReference type="ChEBI" id="CHEBI:30616"/>
        <note>ligand shared between two neighboring subunits</note>
    </ligand>
</feature>
<feature type="binding site" evidence="10">
    <location>
        <position position="336"/>
    </location>
    <ligand>
        <name>L-methionine</name>
        <dbReference type="ChEBI" id="CHEBI:57844"/>
        <note>ligand shared between two neighboring subunits</note>
    </ligand>
</feature>
<feature type="domain" description="S-adenosylmethionine synthetase central" evidence="15">
    <location>
        <begin position="211"/>
        <end position="328"/>
    </location>
</feature>
<comment type="cofactor">
    <cofactor evidence="10">
        <name>Mg(2+)</name>
        <dbReference type="ChEBI" id="CHEBI:18420"/>
    </cofactor>
    <text evidence="10">Binds 2 divalent ions per subunit.</text>
</comment>
<evidence type="ECO:0000259" key="15">
    <source>
        <dbReference type="Pfam" id="PF02772"/>
    </source>
</evidence>
<comment type="subcellular location">
    <subcellularLocation>
        <location evidence="10 11">Cytoplasm</location>
    </subcellularLocation>
</comment>
<dbReference type="AlphaFoldDB" id="M5Q395"/>
<evidence type="ECO:0000256" key="10">
    <source>
        <dbReference type="HAMAP-Rule" id="MF_00086"/>
    </source>
</evidence>
<dbReference type="Gene3D" id="3.30.300.10">
    <property type="match status" value="3"/>
</dbReference>
<feature type="binding site" description="in other chain" evidence="10">
    <location>
        <position position="196"/>
    </location>
    <ligand>
        <name>L-methionine</name>
        <dbReference type="ChEBI" id="CHEBI:57844"/>
        <note>ligand shared between two neighboring subunits</note>
    </ligand>
</feature>
<dbReference type="InterPro" id="IPR022628">
    <property type="entry name" value="S-AdoMet_synt_N"/>
</dbReference>
<feature type="binding site" description="in other chain" evidence="10">
    <location>
        <begin position="327"/>
        <end position="328"/>
    </location>
    <ligand>
        <name>ATP</name>
        <dbReference type="ChEBI" id="CHEBI:30616"/>
        <note>ligand shared between two neighboring subunits</note>
    </ligand>
</feature>
<feature type="region of interest" description="Disordered" evidence="13">
    <location>
        <begin position="66"/>
        <end position="90"/>
    </location>
</feature>
<feature type="domain" description="S-adenosylmethionine synthetase C-terminal" evidence="16">
    <location>
        <begin position="330"/>
        <end position="469"/>
    </location>
</feature>
<evidence type="ECO:0000256" key="8">
    <source>
        <dbReference type="ARBA" id="ARBA00022842"/>
    </source>
</evidence>
<keyword evidence="7 10" id="KW-0067">ATP-binding</keyword>
<dbReference type="PROSITE" id="PS00377">
    <property type="entry name" value="ADOMET_SYNTHASE_2"/>
    <property type="match status" value="1"/>
</dbReference>
<dbReference type="CDD" id="cd18079">
    <property type="entry name" value="S-AdoMet_synt"/>
    <property type="match status" value="1"/>
</dbReference>
<dbReference type="Pfam" id="PF02773">
    <property type="entry name" value="S-AdoMet_synt_C"/>
    <property type="match status" value="1"/>
</dbReference>
<feature type="binding site" evidence="10">
    <location>
        <position position="336"/>
    </location>
    <ligand>
        <name>ATP</name>
        <dbReference type="ChEBI" id="CHEBI:30616"/>
        <note>ligand shared between two neighboring subunits</note>
    </ligand>
</feature>
<dbReference type="GO" id="GO:0005737">
    <property type="term" value="C:cytoplasm"/>
    <property type="evidence" value="ECO:0007669"/>
    <property type="project" value="UniProtKB-SubCell"/>
</dbReference>
<feature type="region of interest" description="Flexible loop" evidence="10">
    <location>
        <begin position="196"/>
        <end position="206"/>
    </location>
</feature>
<evidence type="ECO:0000256" key="3">
    <source>
        <dbReference type="ARBA" id="ARBA00022563"/>
    </source>
</evidence>
<comment type="subunit">
    <text evidence="10">Homotetramer; dimer of dimers.</text>
</comment>
<accession>M5Q395</accession>
<proteinExistence type="inferred from homology"/>
<feature type="binding site" evidence="10">
    <location>
        <position position="363"/>
    </location>
    <ligand>
        <name>ATP</name>
        <dbReference type="ChEBI" id="CHEBI:30616"/>
        <note>ligand shared between two neighboring subunits</note>
    </ligand>
</feature>
<dbReference type="InterPro" id="IPR022636">
    <property type="entry name" value="S-AdoMet_synthetase_sfam"/>
</dbReference>
<dbReference type="InterPro" id="IPR022631">
    <property type="entry name" value="ADOMET_SYNTHASE_CS"/>
</dbReference>
<comment type="catalytic activity">
    <reaction evidence="10">
        <text>L-methionine + ATP + H2O = S-adenosyl-L-methionine + phosphate + diphosphate</text>
        <dbReference type="Rhea" id="RHEA:21080"/>
        <dbReference type="ChEBI" id="CHEBI:15377"/>
        <dbReference type="ChEBI" id="CHEBI:30616"/>
        <dbReference type="ChEBI" id="CHEBI:33019"/>
        <dbReference type="ChEBI" id="CHEBI:43474"/>
        <dbReference type="ChEBI" id="CHEBI:57844"/>
        <dbReference type="ChEBI" id="CHEBI:59789"/>
        <dbReference type="EC" id="2.5.1.6"/>
    </reaction>
</comment>
<organism evidence="17 18">
    <name type="scientific">Desulfocurvibacter africanus PCS</name>
    <dbReference type="NCBI Taxonomy" id="1262666"/>
    <lineage>
        <taxon>Bacteria</taxon>
        <taxon>Pseudomonadati</taxon>
        <taxon>Thermodesulfobacteriota</taxon>
        <taxon>Desulfovibrionia</taxon>
        <taxon>Desulfovibrionales</taxon>
        <taxon>Desulfovibrionaceae</taxon>
        <taxon>Desulfocurvibacter</taxon>
    </lineage>
</organism>
<feature type="binding site" description="in other chain" evidence="10">
    <location>
        <position position="153"/>
    </location>
    <ligand>
        <name>L-methionine</name>
        <dbReference type="ChEBI" id="CHEBI:57844"/>
        <note>ligand shared between two neighboring subunits</note>
    </ligand>
</feature>
<feature type="binding site" evidence="10">
    <location>
        <position position="140"/>
    </location>
    <ligand>
        <name>K(+)</name>
        <dbReference type="ChEBI" id="CHEBI:29103"/>
    </ligand>
</feature>
<protein>
    <recommendedName>
        <fullName evidence="10">S-adenosylmethionine synthase</fullName>
        <shortName evidence="10">AdoMet synthase</shortName>
        <ecNumber evidence="10">2.5.1.6</ecNumber>
    </recommendedName>
    <alternativeName>
        <fullName evidence="10">MAT</fullName>
    </alternativeName>
    <alternativeName>
        <fullName evidence="10">Methionine adenosyltransferase</fullName>
    </alternativeName>
</protein>
<feature type="binding site" evidence="10">
    <location>
        <position position="359"/>
    </location>
    <ligand>
        <name>ATP</name>
        <dbReference type="ChEBI" id="CHEBI:30616"/>
        <note>ligand shared between two neighboring subunits</note>
    </ligand>
</feature>
<dbReference type="EC" id="2.5.1.6" evidence="10"/>
<keyword evidence="4 10" id="KW-0808">Transferase</keyword>
<keyword evidence="8 10" id="KW-0460">Magnesium</keyword>
<evidence type="ECO:0000313" key="17">
    <source>
        <dbReference type="EMBL" id="EMG39166.1"/>
    </source>
</evidence>
<dbReference type="InterPro" id="IPR022630">
    <property type="entry name" value="S-AdoMet_synt_C"/>
</dbReference>
<evidence type="ECO:0000256" key="13">
    <source>
        <dbReference type="SAM" id="MobiDB-lite"/>
    </source>
</evidence>
<evidence type="ECO:0000256" key="7">
    <source>
        <dbReference type="ARBA" id="ARBA00022840"/>
    </source>
</evidence>
<dbReference type="GO" id="GO:0006556">
    <property type="term" value="P:S-adenosylmethionine biosynthetic process"/>
    <property type="evidence" value="ECO:0007669"/>
    <property type="project" value="UniProtKB-UniRule"/>
</dbReference>
<evidence type="ECO:0000259" key="16">
    <source>
        <dbReference type="Pfam" id="PF02773"/>
    </source>
</evidence>
<keyword evidence="10" id="KW-0963">Cytoplasm</keyword>
<dbReference type="Pfam" id="PF00438">
    <property type="entry name" value="S-AdoMet_synt_N"/>
    <property type="match status" value="1"/>
</dbReference>
<evidence type="ECO:0000256" key="9">
    <source>
        <dbReference type="ARBA" id="ARBA00022958"/>
    </source>
</evidence>
<dbReference type="InterPro" id="IPR002133">
    <property type="entry name" value="S-AdoMet_synthetase"/>
</dbReference>
<dbReference type="SUPFAM" id="SSF55973">
    <property type="entry name" value="S-adenosylmethionine synthetase"/>
    <property type="match status" value="3"/>
</dbReference>
<evidence type="ECO:0000256" key="12">
    <source>
        <dbReference type="RuleBase" id="RU004462"/>
    </source>
</evidence>
<dbReference type="Proteomes" id="UP000011922">
    <property type="component" value="Unassembled WGS sequence"/>
</dbReference>
<evidence type="ECO:0000256" key="2">
    <source>
        <dbReference type="ARBA" id="ARBA00009685"/>
    </source>
</evidence>
<comment type="similarity">
    <text evidence="2 10 12">Belongs to the AdoMet synthase family.</text>
</comment>
<evidence type="ECO:0000259" key="14">
    <source>
        <dbReference type="Pfam" id="PF00438"/>
    </source>
</evidence>
<dbReference type="GO" id="GO:0006730">
    <property type="term" value="P:one-carbon metabolic process"/>
    <property type="evidence" value="ECO:0007669"/>
    <property type="project" value="UniProtKB-KW"/>
</dbReference>
<evidence type="ECO:0000256" key="1">
    <source>
        <dbReference type="ARBA" id="ARBA00005224"/>
    </source>
</evidence>
<dbReference type="InterPro" id="IPR022629">
    <property type="entry name" value="S-AdoMet_synt_central"/>
</dbReference>
<dbReference type="PROSITE" id="PS00376">
    <property type="entry name" value="ADOMET_SYNTHASE_1"/>
    <property type="match status" value="1"/>
</dbReference>
<evidence type="ECO:0000313" key="18">
    <source>
        <dbReference type="Proteomes" id="UP000011922"/>
    </source>
</evidence>
<dbReference type="PATRIC" id="fig|1262666.3.peg.52"/>
<comment type="cofactor">
    <cofactor evidence="10">
        <name>K(+)</name>
        <dbReference type="ChEBI" id="CHEBI:29103"/>
    </cofactor>
    <text evidence="10">Binds 1 potassium ion per subunit.</text>
</comment>
<comment type="pathway">
    <text evidence="1 10">Amino-acid biosynthesis; S-adenosyl-L-methionine biosynthesis; S-adenosyl-L-methionine from L-methionine: step 1/1.</text>
</comment>
<keyword evidence="3 10" id="KW-0554">One-carbon metabolism</keyword>
<dbReference type="Pfam" id="PF02772">
    <property type="entry name" value="S-AdoMet_synt_M"/>
    <property type="match status" value="1"/>
</dbReference>
<feature type="binding site" description="in other chain" evidence="10">
    <location>
        <begin position="342"/>
        <end position="343"/>
    </location>
    <ligand>
        <name>ATP</name>
        <dbReference type="ChEBI" id="CHEBI:30616"/>
        <note>ligand shared between two neighboring subunits</note>
    </ligand>
</feature>
<dbReference type="HAMAP" id="MF_00086">
    <property type="entry name" value="S_AdoMet_synth1"/>
    <property type="match status" value="1"/>
</dbReference>
<dbReference type="EMBL" id="AOSV01000001">
    <property type="protein sequence ID" value="EMG39166.1"/>
    <property type="molecule type" value="Genomic_DNA"/>
</dbReference>
<sequence length="482" mass="52825">MAQEAGITPSDLSGYIRGIRPMSEKRAQELEDATKGVLGPERCVPKESWLMRDRFPHPMLAELEPASEPRAKTITKDQRPARTGRSSTRRRTSMIAAKGRYMFTSESVTEGHPDKVADQISDAVLDCLLAQDPNSRVACETLVTTGMAFIAGEITTQAYADLPAIVRETIRDIGYTSSHMGFDADTCAVISSIDKQSPDIAQGVGRAKPEDQGAGDQGMMFGFAVNETPTLMPAPIYWAHKLSRRLTFVRKQGILDFLRPDGKTQVAIEFEDGKPVRIDNVVVSSQHSPNIEQADLVDAIKKEVVYKTLPEDLIDDKLKIYINTTGRFVIGGPMGDCGLTGRKIIQDTYGGMGAHGGGAFSGKDPSKVDRSAAYMARYVAKNVVASGLAEKCQVQIAYCIGVADPVSVLVSGMDTGVVSDQTLTKAVREVFDLRPYFIIDRLKLKRPIYKKSTNYGHFGREDPDFTWEQSDAVDDLRTACKI</sequence>
<evidence type="ECO:0000256" key="6">
    <source>
        <dbReference type="ARBA" id="ARBA00022741"/>
    </source>
</evidence>
<feature type="binding site" description="in other chain" evidence="10">
    <location>
        <begin position="261"/>
        <end position="263"/>
    </location>
    <ligand>
        <name>ATP</name>
        <dbReference type="ChEBI" id="CHEBI:30616"/>
        <note>ligand shared between two neighboring subunits</note>
    </ligand>
</feature>
<keyword evidence="6 10" id="KW-0547">Nucleotide-binding</keyword>
<feature type="binding site" evidence="10">
    <location>
        <position position="114"/>
    </location>
    <ligand>
        <name>Mg(2+)</name>
        <dbReference type="ChEBI" id="CHEBI:18420"/>
    </ligand>
</feature>
<keyword evidence="9 10" id="KW-0630">Potassium</keyword>
<name>M5Q395_DESAF</name>
<dbReference type="UniPathway" id="UPA00315">
    <property type="reaction ID" value="UER00080"/>
</dbReference>
<reference evidence="17 18" key="1">
    <citation type="journal article" date="2013" name="Genome Announc.">
        <title>Draft Genome Sequence for Desulfovibrio africanus Strain PCS.</title>
        <authorList>
            <person name="Brown S.D."/>
            <person name="Utturkar S.M."/>
            <person name="Arkin A.P."/>
            <person name="Deutschbauer A.M."/>
            <person name="Elias D.A."/>
            <person name="Hazen T.C."/>
            <person name="Chakraborty R."/>
        </authorList>
    </citation>
    <scope>NUCLEOTIDE SEQUENCE [LARGE SCALE GENOMIC DNA]</scope>
    <source>
        <strain evidence="17 18">PCS</strain>
    </source>
</reference>
<feature type="domain" description="S-adenosylmethionine synthetase N-terminal" evidence="14">
    <location>
        <begin position="101"/>
        <end position="198"/>
    </location>
</feature>
<dbReference type="GO" id="GO:0004478">
    <property type="term" value="F:methionine adenosyltransferase activity"/>
    <property type="evidence" value="ECO:0007669"/>
    <property type="project" value="UniProtKB-UniRule"/>
</dbReference>
<comment type="function">
    <text evidence="10">Catalyzes the formation of S-adenosylmethionine (AdoMet) from methionine and ATP. The overall synthetic reaction is composed of two sequential steps, AdoMet formation and the subsequent tripolyphosphate hydrolysis which occurs prior to release of AdoMet from the enzyme.</text>
</comment>
<comment type="caution">
    <text evidence="17">The sequence shown here is derived from an EMBL/GenBank/DDBJ whole genome shotgun (WGS) entry which is preliminary data.</text>
</comment>
<keyword evidence="5 10" id="KW-0479">Metal-binding</keyword>
<feature type="binding site" description="in other chain" evidence="10">
    <location>
        <position position="367"/>
    </location>
    <ligand>
        <name>L-methionine</name>
        <dbReference type="ChEBI" id="CHEBI:57844"/>
        <note>ligand shared between two neighboring subunits</note>
    </ligand>
</feature>
<evidence type="ECO:0000256" key="5">
    <source>
        <dbReference type="ARBA" id="ARBA00022723"/>
    </source>
</evidence>
<feature type="compositionally biased region" description="Basic and acidic residues" evidence="13">
    <location>
        <begin position="67"/>
        <end position="80"/>
    </location>
</feature>
<dbReference type="PANTHER" id="PTHR11964">
    <property type="entry name" value="S-ADENOSYLMETHIONINE SYNTHETASE"/>
    <property type="match status" value="1"/>
</dbReference>
<evidence type="ECO:0000256" key="4">
    <source>
        <dbReference type="ARBA" id="ARBA00022679"/>
    </source>
</evidence>
<evidence type="ECO:0000256" key="11">
    <source>
        <dbReference type="RuleBase" id="RU000542"/>
    </source>
</evidence>
<dbReference type="FunFam" id="3.30.300.10:FF:000003">
    <property type="entry name" value="S-adenosylmethionine synthase"/>
    <property type="match status" value="1"/>
</dbReference>
<dbReference type="NCBIfam" id="TIGR01034">
    <property type="entry name" value="metK"/>
    <property type="match status" value="1"/>
</dbReference>
<gene>
    <name evidence="10" type="primary">metK</name>
    <name evidence="17" type="ORF">PCS_00052</name>
</gene>
<dbReference type="GO" id="GO:0000287">
    <property type="term" value="F:magnesium ion binding"/>
    <property type="evidence" value="ECO:0007669"/>
    <property type="project" value="UniProtKB-UniRule"/>
</dbReference>
<dbReference type="GO" id="GO:0005524">
    <property type="term" value="F:ATP binding"/>
    <property type="evidence" value="ECO:0007669"/>
    <property type="project" value="UniProtKB-UniRule"/>
</dbReference>